<comment type="caution">
    <text evidence="7">The sequence shown here is derived from an EMBL/GenBank/DDBJ whole genome shotgun (WGS) entry which is preliminary data.</text>
</comment>
<evidence type="ECO:0000256" key="3">
    <source>
        <dbReference type="ARBA" id="ARBA00022723"/>
    </source>
</evidence>
<reference evidence="7 8" key="1">
    <citation type="submission" date="2020-08" db="EMBL/GenBank/DDBJ databases">
        <title>Genomic Encyclopedia of Type Strains, Phase III (KMG-III): the genomes of soil and plant-associated and newly described type strains.</title>
        <authorList>
            <person name="Whitman W."/>
        </authorList>
    </citation>
    <scope>NUCLEOTIDE SEQUENCE [LARGE SCALE GENOMIC DNA]</scope>
    <source>
        <strain evidence="7 8">CECT 4462</strain>
    </source>
</reference>
<evidence type="ECO:0000256" key="1">
    <source>
        <dbReference type="ARBA" id="ARBA00001947"/>
    </source>
</evidence>
<keyword evidence="5" id="KW-0560">Oxidoreductase</keyword>
<dbReference type="Gene3D" id="3.90.180.10">
    <property type="entry name" value="Medium-chain alcohol dehydrogenases, catalytic domain"/>
    <property type="match status" value="1"/>
</dbReference>
<dbReference type="PANTHER" id="PTHR43161">
    <property type="entry name" value="SORBITOL DEHYDROGENASE"/>
    <property type="match status" value="1"/>
</dbReference>
<evidence type="ECO:0000256" key="4">
    <source>
        <dbReference type="ARBA" id="ARBA00022833"/>
    </source>
</evidence>
<name>A0A839T8G8_AZOMA</name>
<gene>
    <name evidence="7" type="ORF">FHR87_002700</name>
</gene>
<dbReference type="Pfam" id="PF08240">
    <property type="entry name" value="ADH_N"/>
    <property type="match status" value="1"/>
</dbReference>
<dbReference type="AlphaFoldDB" id="A0A839T8G8"/>
<keyword evidence="3" id="KW-0479">Metal-binding</keyword>
<dbReference type="InterPro" id="IPR013154">
    <property type="entry name" value="ADH-like_N"/>
</dbReference>
<organism evidence="7 8">
    <name type="scientific">Azomonas macrocytogenes</name>
    <name type="common">Azotobacter macrocytogenes</name>
    <dbReference type="NCBI Taxonomy" id="69962"/>
    <lineage>
        <taxon>Bacteria</taxon>
        <taxon>Pseudomonadati</taxon>
        <taxon>Pseudomonadota</taxon>
        <taxon>Gammaproteobacteria</taxon>
        <taxon>Pseudomonadales</taxon>
        <taxon>Pseudomonadaceae</taxon>
        <taxon>Azomonas</taxon>
    </lineage>
</organism>
<sequence length="97" mass="11333">MKALVLKKQHDLKIRDIDMPMSLGRDDVRIRIHTVGVCGSDVHYYTHGRIGHFSVDQPMVLGHEVARYGHRNRRQCDAFDQEKPRLHGIRHSHPLYL</sequence>
<dbReference type="PANTHER" id="PTHR43161:SF9">
    <property type="entry name" value="SORBITOL DEHYDROGENASE"/>
    <property type="match status" value="1"/>
</dbReference>
<protein>
    <submittedName>
        <fullName evidence="7">Threonine dehydrogenase-like Zn-dependent dehydrogenase</fullName>
    </submittedName>
</protein>
<dbReference type="InterPro" id="IPR011032">
    <property type="entry name" value="GroES-like_sf"/>
</dbReference>
<evidence type="ECO:0000313" key="7">
    <source>
        <dbReference type="EMBL" id="MBB3104285.1"/>
    </source>
</evidence>
<comment type="cofactor">
    <cofactor evidence="1">
        <name>Zn(2+)</name>
        <dbReference type="ChEBI" id="CHEBI:29105"/>
    </cofactor>
</comment>
<feature type="domain" description="Alcohol dehydrogenase-like N-terminal" evidence="6">
    <location>
        <begin position="25"/>
        <end position="66"/>
    </location>
</feature>
<keyword evidence="8" id="KW-1185">Reference proteome</keyword>
<evidence type="ECO:0000256" key="5">
    <source>
        <dbReference type="ARBA" id="ARBA00023002"/>
    </source>
</evidence>
<dbReference type="SUPFAM" id="SSF50129">
    <property type="entry name" value="GroES-like"/>
    <property type="match status" value="1"/>
</dbReference>
<dbReference type="GO" id="GO:0016491">
    <property type="term" value="F:oxidoreductase activity"/>
    <property type="evidence" value="ECO:0007669"/>
    <property type="project" value="UniProtKB-KW"/>
</dbReference>
<evidence type="ECO:0000313" key="8">
    <source>
        <dbReference type="Proteomes" id="UP000549250"/>
    </source>
</evidence>
<dbReference type="Proteomes" id="UP000549250">
    <property type="component" value="Unassembled WGS sequence"/>
</dbReference>
<dbReference type="RefSeq" id="WP_246336029.1">
    <property type="nucleotide sequence ID" value="NZ_JACHXI010000014.1"/>
</dbReference>
<evidence type="ECO:0000259" key="6">
    <source>
        <dbReference type="Pfam" id="PF08240"/>
    </source>
</evidence>
<dbReference type="EMBL" id="JACHXI010000014">
    <property type="protein sequence ID" value="MBB3104285.1"/>
    <property type="molecule type" value="Genomic_DNA"/>
</dbReference>
<proteinExistence type="inferred from homology"/>
<evidence type="ECO:0000256" key="2">
    <source>
        <dbReference type="ARBA" id="ARBA00008072"/>
    </source>
</evidence>
<comment type="similarity">
    <text evidence="2">Belongs to the zinc-containing alcohol dehydrogenase family.</text>
</comment>
<dbReference type="GO" id="GO:0046872">
    <property type="term" value="F:metal ion binding"/>
    <property type="evidence" value="ECO:0007669"/>
    <property type="project" value="UniProtKB-KW"/>
</dbReference>
<accession>A0A839T8G8</accession>
<keyword evidence="4" id="KW-0862">Zinc</keyword>